<sequence length="261" mass="28674">MATHTGARRAGRSPLIFFAMLSYLMMIPGVLAMNFVSRAEWKARAPKEAYKPMTDAKGVKVHYLGPQFSGKQHSECDDFMRSVQNQHMDESPEDYFDIAYNLAVCEHGYVFDGRGKGHRSGANGDVQLNSDHYAVLAFLGKSGVTEPTKEQIIGLQDSIAYLRRAGAGDEIKGHRDGYNTECPGGPLYKLVTDGSLDPGKLWDGGSHTVQKGEDLDTISAKYNVPKQYIITANDLQSPYRLTVNQTIEVPARGVPLTESGN</sequence>
<dbReference type="GO" id="GO:0008745">
    <property type="term" value="F:N-acetylmuramoyl-L-alanine amidase activity"/>
    <property type="evidence" value="ECO:0007669"/>
    <property type="project" value="InterPro"/>
</dbReference>
<dbReference type="GO" id="GO:0009253">
    <property type="term" value="P:peptidoglycan catabolic process"/>
    <property type="evidence" value="ECO:0007669"/>
    <property type="project" value="InterPro"/>
</dbReference>
<evidence type="ECO:0000313" key="5">
    <source>
        <dbReference type="EMBL" id="OOO09626.1"/>
    </source>
</evidence>
<dbReference type="SUPFAM" id="SSF55846">
    <property type="entry name" value="N-acetylmuramoyl-L-alanine amidase-like"/>
    <property type="match status" value="1"/>
</dbReference>
<dbReference type="Proteomes" id="UP000190312">
    <property type="component" value="Unassembled WGS sequence"/>
</dbReference>
<dbReference type="PROSITE" id="PS51782">
    <property type="entry name" value="LYSM"/>
    <property type="match status" value="1"/>
</dbReference>
<dbReference type="EMBL" id="BSYA01000249">
    <property type="protein sequence ID" value="GMG37620.1"/>
    <property type="molecule type" value="Genomic_DNA"/>
</dbReference>
<proteinExistence type="inferred from homology"/>
<dbReference type="CDD" id="cd06583">
    <property type="entry name" value="PGRP"/>
    <property type="match status" value="1"/>
</dbReference>
<dbReference type="CDD" id="cd00118">
    <property type="entry name" value="LysM"/>
    <property type="match status" value="1"/>
</dbReference>
<dbReference type="Gene3D" id="3.10.350.10">
    <property type="entry name" value="LysM domain"/>
    <property type="match status" value="1"/>
</dbReference>
<dbReference type="GO" id="GO:0008270">
    <property type="term" value="F:zinc ion binding"/>
    <property type="evidence" value="ECO:0007669"/>
    <property type="project" value="InterPro"/>
</dbReference>
<dbReference type="eggNOG" id="ENOG502TD8H">
    <property type="taxonomic scope" value="Eukaryota"/>
</dbReference>
<dbReference type="InterPro" id="IPR018392">
    <property type="entry name" value="LysM"/>
</dbReference>
<comment type="caution">
    <text evidence="5">The sequence shown here is derived from an EMBL/GenBank/DDBJ whole genome shotgun (WGS) entry which is preliminary data.</text>
</comment>
<evidence type="ECO:0000256" key="1">
    <source>
        <dbReference type="ARBA" id="ARBA00007553"/>
    </source>
</evidence>
<accession>A0A1S9DL05</accession>
<dbReference type="VEuPathDB" id="FungiDB:AO090003001461"/>
<feature type="transmembrane region" description="Helical" evidence="2">
    <location>
        <begin position="15"/>
        <end position="36"/>
    </location>
</feature>
<dbReference type="SMART" id="SM00257">
    <property type="entry name" value="LysM"/>
    <property type="match status" value="1"/>
</dbReference>
<dbReference type="Gene3D" id="3.40.80.10">
    <property type="entry name" value="Peptidoglycan recognition protein-like"/>
    <property type="match status" value="1"/>
</dbReference>
<reference evidence="4" key="2">
    <citation type="submission" date="2023-04" db="EMBL/GenBank/DDBJ databases">
        <title>Aspergillus oryzae NBRC 4228.</title>
        <authorList>
            <person name="Ichikawa N."/>
            <person name="Sato H."/>
            <person name="Tonouchi N."/>
        </authorList>
    </citation>
    <scope>NUCLEOTIDE SEQUENCE</scope>
    <source>
        <strain evidence="4">NBRC 4228</strain>
    </source>
</reference>
<evidence type="ECO:0000313" key="6">
    <source>
        <dbReference type="Proteomes" id="UP000190312"/>
    </source>
</evidence>
<organism evidence="5 6">
    <name type="scientific">Aspergillus oryzae</name>
    <name type="common">Yellow koji mold</name>
    <dbReference type="NCBI Taxonomy" id="5062"/>
    <lineage>
        <taxon>Eukaryota</taxon>
        <taxon>Fungi</taxon>
        <taxon>Dikarya</taxon>
        <taxon>Ascomycota</taxon>
        <taxon>Pezizomycotina</taxon>
        <taxon>Eurotiomycetes</taxon>
        <taxon>Eurotiomycetidae</taxon>
        <taxon>Eurotiales</taxon>
        <taxon>Aspergillaceae</taxon>
        <taxon>Aspergillus</taxon>
        <taxon>Aspergillus subgen. Circumdati</taxon>
    </lineage>
</organism>
<reference evidence="5 6" key="1">
    <citation type="submission" date="2016-10" db="EMBL/GenBank/DDBJ databases">
        <title>Genome sequencing of Aspergillus oryzae BCC7051.</title>
        <authorList>
            <person name="Thammarongtham C."/>
            <person name="Vorapreeda T."/>
            <person name="Nookaew I."/>
            <person name="Srisuk T."/>
            <person name="Land M."/>
            <person name="Jeennor S."/>
            <person name="Laoteng K."/>
        </authorList>
    </citation>
    <scope>NUCLEOTIDE SEQUENCE [LARGE SCALE GENOMIC DNA]</scope>
    <source>
        <strain evidence="5 6">BCC7051</strain>
    </source>
</reference>
<dbReference type="SUPFAM" id="SSF54106">
    <property type="entry name" value="LysM domain"/>
    <property type="match status" value="1"/>
</dbReference>
<dbReference type="Proteomes" id="UP001165205">
    <property type="component" value="Unassembled WGS sequence"/>
</dbReference>
<dbReference type="InterPro" id="IPR036779">
    <property type="entry name" value="LysM_dom_sf"/>
</dbReference>
<dbReference type="Pfam" id="PF01476">
    <property type="entry name" value="LysM"/>
    <property type="match status" value="1"/>
</dbReference>
<gene>
    <name evidence="4" type="ORF">Aory04_001244700</name>
    <name evidence="5" type="ORF">OAory_01054340</name>
</gene>
<dbReference type="PANTHER" id="PTHR11022:SF41">
    <property type="entry name" value="PEPTIDOGLYCAN-RECOGNITION PROTEIN LC-RELATED"/>
    <property type="match status" value="1"/>
</dbReference>
<keyword evidence="2" id="KW-1133">Transmembrane helix</keyword>
<keyword evidence="2" id="KW-0472">Membrane</keyword>
<dbReference type="OrthoDB" id="10001926at2759"/>
<feature type="domain" description="LysM" evidence="3">
    <location>
        <begin position="205"/>
        <end position="249"/>
    </location>
</feature>
<protein>
    <submittedName>
        <fullName evidence="5">Peptidoglycan-binding lysin domain-containing protein</fullName>
    </submittedName>
    <submittedName>
        <fullName evidence="4">Unnamed protein product</fullName>
    </submittedName>
</protein>
<dbReference type="PANTHER" id="PTHR11022">
    <property type="entry name" value="PEPTIDOGLYCAN RECOGNITION PROTEIN"/>
    <property type="match status" value="1"/>
</dbReference>
<dbReference type="EMBL" id="MKZY01000004">
    <property type="protein sequence ID" value="OOO09626.1"/>
    <property type="molecule type" value="Genomic_DNA"/>
</dbReference>
<dbReference type="SMART" id="SM00701">
    <property type="entry name" value="PGRP"/>
    <property type="match status" value="1"/>
</dbReference>
<evidence type="ECO:0000259" key="3">
    <source>
        <dbReference type="PROSITE" id="PS51782"/>
    </source>
</evidence>
<dbReference type="InterPro" id="IPR006619">
    <property type="entry name" value="PGRP_domain_met/bac"/>
</dbReference>
<comment type="similarity">
    <text evidence="1">Belongs to the N-acetylmuramoyl-L-alanine amidase 2 family.</text>
</comment>
<dbReference type="InterPro" id="IPR002502">
    <property type="entry name" value="Amidase_domain"/>
</dbReference>
<dbReference type="AlphaFoldDB" id="A0A1S9DL05"/>
<keyword evidence="2" id="KW-0812">Transmembrane</keyword>
<evidence type="ECO:0000256" key="2">
    <source>
        <dbReference type="SAM" id="Phobius"/>
    </source>
</evidence>
<name>A0A1S9DL05_ASPOZ</name>
<dbReference type="InterPro" id="IPR015510">
    <property type="entry name" value="PGRP"/>
</dbReference>
<dbReference type="InterPro" id="IPR036505">
    <property type="entry name" value="Amidase/PGRP_sf"/>
</dbReference>
<evidence type="ECO:0000313" key="4">
    <source>
        <dbReference type="EMBL" id="GMG37620.1"/>
    </source>
</evidence>